<dbReference type="Proteomes" id="UP000030700">
    <property type="component" value="Unassembled WGS sequence"/>
</dbReference>
<organism evidence="2">
    <name type="scientific">Candidatus Moduliflexus flocculans</name>
    <dbReference type="NCBI Taxonomy" id="1499966"/>
    <lineage>
        <taxon>Bacteria</taxon>
        <taxon>Candidatus Moduliflexota</taxon>
        <taxon>Candidatus Moduliflexia</taxon>
        <taxon>Candidatus Moduliflexales</taxon>
        <taxon>Candidatus Moduliflexaceae</taxon>
    </lineage>
</organism>
<dbReference type="Gene3D" id="3.40.630.30">
    <property type="match status" value="1"/>
</dbReference>
<feature type="domain" description="N-acetyltransferase" evidence="1">
    <location>
        <begin position="3"/>
        <end position="152"/>
    </location>
</feature>
<dbReference type="Pfam" id="PF13508">
    <property type="entry name" value="Acetyltransf_7"/>
    <property type="match status" value="1"/>
</dbReference>
<evidence type="ECO:0000313" key="2">
    <source>
        <dbReference type="EMBL" id="GAK50208.1"/>
    </source>
</evidence>
<dbReference type="SUPFAM" id="SSF55729">
    <property type="entry name" value="Acyl-CoA N-acyltransferases (Nat)"/>
    <property type="match status" value="1"/>
</dbReference>
<protein>
    <recommendedName>
        <fullName evidence="1">N-acetyltransferase domain-containing protein</fullName>
    </recommendedName>
</protein>
<evidence type="ECO:0000259" key="1">
    <source>
        <dbReference type="PROSITE" id="PS51186"/>
    </source>
</evidence>
<dbReference type="HOGENOM" id="CLU_096795_3_0_0"/>
<dbReference type="PROSITE" id="PS51186">
    <property type="entry name" value="GNAT"/>
    <property type="match status" value="1"/>
</dbReference>
<keyword evidence="3" id="KW-1185">Reference proteome</keyword>
<dbReference type="EMBL" id="DF820456">
    <property type="protein sequence ID" value="GAK50208.1"/>
    <property type="molecule type" value="Genomic_DNA"/>
</dbReference>
<proteinExistence type="predicted"/>
<dbReference type="CDD" id="cd04301">
    <property type="entry name" value="NAT_SF"/>
    <property type="match status" value="1"/>
</dbReference>
<dbReference type="STRING" id="1499966.U14_01435"/>
<dbReference type="AlphaFoldDB" id="A0A0S6VS92"/>
<accession>A0A0S6VS92</accession>
<sequence length="158" mass="18490">MEVFIERACLEDANALITVQNVAFYDDFIAYGECPAYNESFNAMRDHIITKIVYKIIAQDQIIGDIIIRPIGEGRYYIRVISIKPEYQGKGIGKKAMQFIESEITDAKEWELITPFKSYRNHHFYEKLGFQKIDQYKHSDVLTMFVYKKSLMSKPEVL</sequence>
<gene>
    <name evidence="2" type="ORF">U14_01435</name>
</gene>
<reference evidence="2" key="1">
    <citation type="journal article" date="2015" name="PeerJ">
        <title>First genomic representation of candidate bacterial phylum KSB3 points to enhanced environmental sensing as a trigger of wastewater bulking.</title>
        <authorList>
            <person name="Sekiguchi Y."/>
            <person name="Ohashi A."/>
            <person name="Parks D.H."/>
            <person name="Yamauchi T."/>
            <person name="Tyson G.W."/>
            <person name="Hugenholtz P."/>
        </authorList>
    </citation>
    <scope>NUCLEOTIDE SEQUENCE [LARGE SCALE GENOMIC DNA]</scope>
</reference>
<name>A0A0S6VS92_9BACT</name>
<dbReference type="InterPro" id="IPR016181">
    <property type="entry name" value="Acyl_CoA_acyltransferase"/>
</dbReference>
<dbReference type="InterPro" id="IPR000182">
    <property type="entry name" value="GNAT_dom"/>
</dbReference>
<evidence type="ECO:0000313" key="3">
    <source>
        <dbReference type="Proteomes" id="UP000030700"/>
    </source>
</evidence>
<dbReference type="GO" id="GO:0016747">
    <property type="term" value="F:acyltransferase activity, transferring groups other than amino-acyl groups"/>
    <property type="evidence" value="ECO:0007669"/>
    <property type="project" value="InterPro"/>
</dbReference>